<keyword evidence="7 9" id="KW-0408">Iron</keyword>
<dbReference type="InterPro" id="IPR020472">
    <property type="entry name" value="WD40_PAC1"/>
</dbReference>
<feature type="compositionally biased region" description="Basic and acidic residues" evidence="10">
    <location>
        <begin position="1"/>
        <end position="11"/>
    </location>
</feature>
<dbReference type="RefSeq" id="WP_006937364.1">
    <property type="nucleotide sequence ID" value="NZ_AAUW01000015.1"/>
</dbReference>
<dbReference type="InterPro" id="IPR036909">
    <property type="entry name" value="Cyt_c-like_dom_sf"/>
</dbReference>
<dbReference type="eggNOG" id="COG2319">
    <property type="taxonomic scope" value="Bacteria"/>
</dbReference>
<dbReference type="PRINTS" id="PR00604">
    <property type="entry name" value="CYTCHRMECIAB"/>
</dbReference>
<keyword evidence="3 9" id="KW-0349">Heme</keyword>
<dbReference type="InterPro" id="IPR002327">
    <property type="entry name" value="Cyt_c_1A/1B"/>
</dbReference>
<evidence type="ECO:0000256" key="3">
    <source>
        <dbReference type="ARBA" id="ARBA00022617"/>
    </source>
</evidence>
<evidence type="ECO:0000256" key="1">
    <source>
        <dbReference type="ARBA" id="ARBA00022448"/>
    </source>
</evidence>
<keyword evidence="2 8" id="KW-0853">WD repeat</keyword>
<dbReference type="GO" id="GO:0046872">
    <property type="term" value="F:metal ion binding"/>
    <property type="evidence" value="ECO:0007669"/>
    <property type="project" value="UniProtKB-KW"/>
</dbReference>
<dbReference type="InterPro" id="IPR036322">
    <property type="entry name" value="WD40_repeat_dom_sf"/>
</dbReference>
<dbReference type="AlphaFoldDB" id="A0NY63"/>
<evidence type="ECO:0000256" key="8">
    <source>
        <dbReference type="PROSITE-ProRule" id="PRU00221"/>
    </source>
</evidence>
<dbReference type="PROSITE" id="PS50294">
    <property type="entry name" value="WD_REPEATS_REGION"/>
    <property type="match status" value="2"/>
</dbReference>
<dbReference type="SUPFAM" id="SSF46626">
    <property type="entry name" value="Cytochrome c"/>
    <property type="match status" value="1"/>
</dbReference>
<dbReference type="OrthoDB" id="9805828at2"/>
<comment type="caution">
    <text evidence="12">The sequence shown here is derived from an EMBL/GenBank/DDBJ whole genome shotgun (WGS) entry which is preliminary data.</text>
</comment>
<dbReference type="PANTHER" id="PTHR22847:SF637">
    <property type="entry name" value="WD REPEAT DOMAIN 5B"/>
    <property type="match status" value="1"/>
</dbReference>
<dbReference type="PRINTS" id="PR00320">
    <property type="entry name" value="GPROTEINBRPT"/>
</dbReference>
<evidence type="ECO:0000256" key="2">
    <source>
        <dbReference type="ARBA" id="ARBA00022574"/>
    </source>
</evidence>
<accession>A0NY63</accession>
<sequence>MIGSVCRKERSAGTQNLPRGRSGREAGDDPCGGATSGLSSPRKRGPGCLHRLLSALAVSLALSTTGFAADFQTLKGHGGPVMDIDVSLQTGQVATASFDNSVGLWTGRTPQWLEGHAAAVKVVQFLDGGHLVSGGDDNDLILWSTSDGSHQVLEGHTAKIMGLAVSPDKRTIASASWDARVGLWPVDGGAPLYLAGHTAGVNAVAFSRDGHQLYSASVDGSIKLWDLATGSEKRVIDRNGFGINVIAVGGEGERESWIAYGSQDGVTRVVDIETGERLHDFTFERRPILAMAVSPDGSRLATGDGHGYITVFDTKSWALETDFRAALKGPIWALAFSKDGDVLHAGGIENIVYSWPLADLATSDPMATETPKFLKKPEEMSNGERQFARKCSICHALTGDTARKAGPTLHNIFGRRAGTVPDYPYSATLSGSDIVWSETTIDQLFLDGPDHYIPGSKMPMQRIVEQQDRDDLIDYLKSAAAPSEGDTQ</sequence>
<dbReference type="Pfam" id="PF00034">
    <property type="entry name" value="Cytochrom_C"/>
    <property type="match status" value="1"/>
</dbReference>
<feature type="domain" description="Cytochrome c" evidence="11">
    <location>
        <begin position="378"/>
        <end position="480"/>
    </location>
</feature>
<dbReference type="SMART" id="SM00320">
    <property type="entry name" value="WD40"/>
    <property type="match status" value="7"/>
</dbReference>
<feature type="repeat" description="WD" evidence="8">
    <location>
        <begin position="194"/>
        <end position="235"/>
    </location>
</feature>
<keyword evidence="6" id="KW-0249">Electron transport</keyword>
<evidence type="ECO:0000256" key="5">
    <source>
        <dbReference type="ARBA" id="ARBA00022737"/>
    </source>
</evidence>
<evidence type="ECO:0000256" key="4">
    <source>
        <dbReference type="ARBA" id="ARBA00022723"/>
    </source>
</evidence>
<proteinExistence type="predicted"/>
<evidence type="ECO:0000256" key="9">
    <source>
        <dbReference type="PROSITE-ProRule" id="PRU00433"/>
    </source>
</evidence>
<dbReference type="SUPFAM" id="SSF50978">
    <property type="entry name" value="WD40 repeat-like"/>
    <property type="match status" value="1"/>
</dbReference>
<dbReference type="Proteomes" id="UP000004848">
    <property type="component" value="Unassembled WGS sequence"/>
</dbReference>
<keyword evidence="5" id="KW-0677">Repeat</keyword>
<feature type="repeat" description="WD" evidence="8">
    <location>
        <begin position="74"/>
        <end position="105"/>
    </location>
</feature>
<dbReference type="InterPro" id="IPR001680">
    <property type="entry name" value="WD40_rpt"/>
</dbReference>
<dbReference type="Gene3D" id="2.130.10.10">
    <property type="entry name" value="YVTN repeat-like/Quinoprotein amine dehydrogenase"/>
    <property type="match status" value="2"/>
</dbReference>
<dbReference type="InterPro" id="IPR009056">
    <property type="entry name" value="Cyt_c-like_dom"/>
</dbReference>
<dbReference type="CDD" id="cd00200">
    <property type="entry name" value="WD40"/>
    <property type="match status" value="1"/>
</dbReference>
<dbReference type="Pfam" id="PF00400">
    <property type="entry name" value="WD40"/>
    <property type="match status" value="5"/>
</dbReference>
<dbReference type="GO" id="GO:0009055">
    <property type="term" value="F:electron transfer activity"/>
    <property type="evidence" value="ECO:0007669"/>
    <property type="project" value="InterPro"/>
</dbReference>
<evidence type="ECO:0000259" key="11">
    <source>
        <dbReference type="PROSITE" id="PS51007"/>
    </source>
</evidence>
<feature type="repeat" description="WD" evidence="8">
    <location>
        <begin position="113"/>
        <end position="153"/>
    </location>
</feature>
<dbReference type="InterPro" id="IPR019775">
    <property type="entry name" value="WD40_repeat_CS"/>
</dbReference>
<dbReference type="eggNOG" id="COG3474">
    <property type="taxonomic scope" value="Bacteria"/>
</dbReference>
<feature type="repeat" description="WD" evidence="8">
    <location>
        <begin position="153"/>
        <end position="194"/>
    </location>
</feature>
<dbReference type="PANTHER" id="PTHR22847">
    <property type="entry name" value="WD40 REPEAT PROTEIN"/>
    <property type="match status" value="1"/>
</dbReference>
<keyword evidence="1" id="KW-0813">Transport</keyword>
<protein>
    <submittedName>
        <fullName evidence="12">WD domain/cytochrome c family protein</fullName>
    </submittedName>
</protein>
<feature type="region of interest" description="Disordered" evidence="10">
    <location>
        <begin position="1"/>
        <end position="42"/>
    </location>
</feature>
<dbReference type="PROSITE" id="PS51007">
    <property type="entry name" value="CYTC"/>
    <property type="match status" value="1"/>
</dbReference>
<evidence type="ECO:0000313" key="13">
    <source>
        <dbReference type="Proteomes" id="UP000004848"/>
    </source>
</evidence>
<gene>
    <name evidence="12" type="ORF">SIAM614_22537</name>
</gene>
<reference evidence="12 13" key="1">
    <citation type="submission" date="2006-05" db="EMBL/GenBank/DDBJ databases">
        <authorList>
            <person name="King G."/>
            <person name="Ferriera S."/>
            <person name="Johnson J."/>
            <person name="Kravitz S."/>
            <person name="Beeson K."/>
            <person name="Sutton G."/>
            <person name="Rogers Y.-H."/>
            <person name="Friedman R."/>
            <person name="Frazier M."/>
            <person name="Venter J.C."/>
        </authorList>
    </citation>
    <scope>NUCLEOTIDE SEQUENCE [LARGE SCALE GENOMIC DNA]</scope>
    <source>
        <strain evidence="13">ATCC 25650 / DSM 13394 / JCM 20685 / NBRC 16684 / NCIMB 2208 / IAM 12614 / B1</strain>
    </source>
</reference>
<dbReference type="PROSITE" id="PS00678">
    <property type="entry name" value="WD_REPEATS_1"/>
    <property type="match status" value="1"/>
</dbReference>
<dbReference type="Gene3D" id="1.10.760.10">
    <property type="entry name" value="Cytochrome c-like domain"/>
    <property type="match status" value="1"/>
</dbReference>
<dbReference type="GO" id="GO:0020037">
    <property type="term" value="F:heme binding"/>
    <property type="evidence" value="ECO:0007669"/>
    <property type="project" value="InterPro"/>
</dbReference>
<evidence type="ECO:0000313" key="12">
    <source>
        <dbReference type="EMBL" id="EAV42407.1"/>
    </source>
</evidence>
<keyword evidence="4 9" id="KW-0479">Metal-binding</keyword>
<name>A0NY63_ROSAI</name>
<dbReference type="InterPro" id="IPR015943">
    <property type="entry name" value="WD40/YVTN_repeat-like_dom_sf"/>
</dbReference>
<evidence type="ECO:0000256" key="6">
    <source>
        <dbReference type="ARBA" id="ARBA00022982"/>
    </source>
</evidence>
<organism evidence="12 13">
    <name type="scientific">Roseibium aggregatum (strain ATCC 25650 / DSM 13394 / JCM 20685 / NBRC 16684 / NCIMB 2208 / IAM 12614 / B1)</name>
    <name type="common">Stappia aggregata</name>
    <dbReference type="NCBI Taxonomy" id="384765"/>
    <lineage>
        <taxon>Bacteria</taxon>
        <taxon>Pseudomonadati</taxon>
        <taxon>Pseudomonadota</taxon>
        <taxon>Alphaproteobacteria</taxon>
        <taxon>Hyphomicrobiales</taxon>
        <taxon>Stappiaceae</taxon>
        <taxon>Roseibium</taxon>
    </lineage>
</organism>
<dbReference type="EMBL" id="AAUW01000015">
    <property type="protein sequence ID" value="EAV42407.1"/>
    <property type="molecule type" value="Genomic_DNA"/>
</dbReference>
<dbReference type="PROSITE" id="PS50082">
    <property type="entry name" value="WD_REPEATS_2"/>
    <property type="match status" value="4"/>
</dbReference>
<evidence type="ECO:0000256" key="7">
    <source>
        <dbReference type="ARBA" id="ARBA00023004"/>
    </source>
</evidence>
<evidence type="ECO:0000256" key="10">
    <source>
        <dbReference type="SAM" id="MobiDB-lite"/>
    </source>
</evidence>
<dbReference type="GeneID" id="68848278"/>